<evidence type="ECO:0000256" key="2">
    <source>
        <dbReference type="ARBA" id="ARBA00022771"/>
    </source>
</evidence>
<organism evidence="6 7">
    <name type="scientific">Auricularia subglabra (strain TFB-10046 / SS5)</name>
    <name type="common">White-rot fungus</name>
    <name type="synonym">Auricularia delicata (strain TFB10046)</name>
    <dbReference type="NCBI Taxonomy" id="717982"/>
    <lineage>
        <taxon>Eukaryota</taxon>
        <taxon>Fungi</taxon>
        <taxon>Dikarya</taxon>
        <taxon>Basidiomycota</taxon>
        <taxon>Agaricomycotina</taxon>
        <taxon>Agaricomycetes</taxon>
        <taxon>Auriculariales</taxon>
        <taxon>Auriculariaceae</taxon>
        <taxon>Auricularia</taxon>
    </lineage>
</organism>
<keyword evidence="2 4" id="KW-0863">Zinc-finger</keyword>
<reference evidence="7" key="1">
    <citation type="journal article" date="2012" name="Science">
        <title>The Paleozoic origin of enzymatic lignin decomposition reconstructed from 31 fungal genomes.</title>
        <authorList>
            <person name="Floudas D."/>
            <person name="Binder M."/>
            <person name="Riley R."/>
            <person name="Barry K."/>
            <person name="Blanchette R.A."/>
            <person name="Henrissat B."/>
            <person name="Martinez A.T."/>
            <person name="Otillar R."/>
            <person name="Spatafora J.W."/>
            <person name="Yadav J.S."/>
            <person name="Aerts A."/>
            <person name="Benoit I."/>
            <person name="Boyd A."/>
            <person name="Carlson A."/>
            <person name="Copeland A."/>
            <person name="Coutinho P.M."/>
            <person name="de Vries R.P."/>
            <person name="Ferreira P."/>
            <person name="Findley K."/>
            <person name="Foster B."/>
            <person name="Gaskell J."/>
            <person name="Glotzer D."/>
            <person name="Gorecki P."/>
            <person name="Heitman J."/>
            <person name="Hesse C."/>
            <person name="Hori C."/>
            <person name="Igarashi K."/>
            <person name="Jurgens J.A."/>
            <person name="Kallen N."/>
            <person name="Kersten P."/>
            <person name="Kohler A."/>
            <person name="Kuees U."/>
            <person name="Kumar T.K.A."/>
            <person name="Kuo A."/>
            <person name="LaButti K."/>
            <person name="Larrondo L.F."/>
            <person name="Lindquist E."/>
            <person name="Ling A."/>
            <person name="Lombard V."/>
            <person name="Lucas S."/>
            <person name="Lundell T."/>
            <person name="Martin R."/>
            <person name="McLaughlin D.J."/>
            <person name="Morgenstern I."/>
            <person name="Morin E."/>
            <person name="Murat C."/>
            <person name="Nagy L.G."/>
            <person name="Nolan M."/>
            <person name="Ohm R.A."/>
            <person name="Patyshakuliyeva A."/>
            <person name="Rokas A."/>
            <person name="Ruiz-Duenas F.J."/>
            <person name="Sabat G."/>
            <person name="Salamov A."/>
            <person name="Samejima M."/>
            <person name="Schmutz J."/>
            <person name="Slot J.C."/>
            <person name="St John F."/>
            <person name="Stenlid J."/>
            <person name="Sun H."/>
            <person name="Sun S."/>
            <person name="Syed K."/>
            <person name="Tsang A."/>
            <person name="Wiebenga A."/>
            <person name="Young D."/>
            <person name="Pisabarro A."/>
            <person name="Eastwood D.C."/>
            <person name="Martin F."/>
            <person name="Cullen D."/>
            <person name="Grigoriev I.V."/>
            <person name="Hibbett D.S."/>
        </authorList>
    </citation>
    <scope>NUCLEOTIDE SEQUENCE [LARGE SCALE GENOMIC DNA]</scope>
    <source>
        <strain evidence="7">TFB10046</strain>
    </source>
</reference>
<evidence type="ECO:0000313" key="7">
    <source>
        <dbReference type="Proteomes" id="UP000006514"/>
    </source>
</evidence>
<dbReference type="Pfam" id="PF01753">
    <property type="entry name" value="zf-MYND"/>
    <property type="match status" value="1"/>
</dbReference>
<name>J0D8E8_AURST</name>
<dbReference type="GO" id="GO:0008270">
    <property type="term" value="F:zinc ion binding"/>
    <property type="evidence" value="ECO:0007669"/>
    <property type="project" value="UniProtKB-KW"/>
</dbReference>
<accession>J0D8E8</accession>
<keyword evidence="1" id="KW-0479">Metal-binding</keyword>
<evidence type="ECO:0000256" key="1">
    <source>
        <dbReference type="ARBA" id="ARBA00022723"/>
    </source>
</evidence>
<sequence length="468" mass="52829">MSTDSLVVTHAEQLAAGFLPSHAPTVCPTCLSRFIYSRATSRKGHTMQANMVVLQYRCHVFWDAVVSFAMREWTPGARTLINRRMRENRAQCLACATDIHWGMCGCDYFRHLLDSCCTALYLCLKRHPSPREAAYCESFVRWPPSPDLIFPFGASRAIRALLPATKMTRYAHHLLTYILESAGDLVLPILSEESVRQQLVAAIFGKLAKTAERLAMQSADCDKDLRLTQLTSDDDIYDLVLAICCRDMTEDGIQASLLRGYTLELYNAVCKVLVLADDDGPRLARNNLAYLASGLWTALPASEKVERPQFLQEVDDTSIALLKDPYRNLQNMLHRVRLQKHCYSPTCSGTVDTRRKVLKCGKCRLVQYCSQECQKEDWSSGLYPHRAICDMLHELFVFTTLEATGEEFSAACVENEFPLERVDQLIAWSGGPEQDYAHGAPHLDRLTQAIKESGLVQCDFTAYQSMKR</sequence>
<dbReference type="InterPro" id="IPR002893">
    <property type="entry name" value="Znf_MYND"/>
</dbReference>
<evidence type="ECO:0000313" key="6">
    <source>
        <dbReference type="EMBL" id="EJD35490.1"/>
    </source>
</evidence>
<evidence type="ECO:0000259" key="5">
    <source>
        <dbReference type="PROSITE" id="PS50865"/>
    </source>
</evidence>
<feature type="domain" description="MYND-type" evidence="5">
    <location>
        <begin position="344"/>
        <end position="389"/>
    </location>
</feature>
<dbReference type="SUPFAM" id="SSF144232">
    <property type="entry name" value="HIT/MYND zinc finger-like"/>
    <property type="match status" value="1"/>
</dbReference>
<dbReference type="Proteomes" id="UP000006514">
    <property type="component" value="Unassembled WGS sequence"/>
</dbReference>
<dbReference type="Gene3D" id="6.10.140.2220">
    <property type="match status" value="1"/>
</dbReference>
<proteinExistence type="predicted"/>
<evidence type="ECO:0000256" key="4">
    <source>
        <dbReference type="PROSITE-ProRule" id="PRU00134"/>
    </source>
</evidence>
<gene>
    <name evidence="6" type="ORF">AURDEDRAFT_175418</name>
</gene>
<keyword evidence="3" id="KW-0862">Zinc</keyword>
<evidence type="ECO:0000256" key="3">
    <source>
        <dbReference type="ARBA" id="ARBA00022833"/>
    </source>
</evidence>
<dbReference type="AlphaFoldDB" id="J0D8E8"/>
<dbReference type="OrthoDB" id="2212237at2759"/>
<protein>
    <recommendedName>
        <fullName evidence="5">MYND-type domain-containing protein</fullName>
    </recommendedName>
</protein>
<dbReference type="EMBL" id="JH687888">
    <property type="protein sequence ID" value="EJD35490.1"/>
    <property type="molecule type" value="Genomic_DNA"/>
</dbReference>
<dbReference type="InParanoid" id="J0D8E8"/>
<dbReference type="PROSITE" id="PS50865">
    <property type="entry name" value="ZF_MYND_2"/>
    <property type="match status" value="1"/>
</dbReference>
<keyword evidence="7" id="KW-1185">Reference proteome</keyword>
<dbReference type="KEGG" id="adl:AURDEDRAFT_175418"/>